<evidence type="ECO:0000256" key="3">
    <source>
        <dbReference type="ARBA" id="ARBA00022475"/>
    </source>
</evidence>
<dbReference type="InterPro" id="IPR050545">
    <property type="entry name" value="Mycobact_MmpL"/>
</dbReference>
<evidence type="ECO:0000256" key="5">
    <source>
        <dbReference type="ARBA" id="ARBA00022989"/>
    </source>
</evidence>
<keyword evidence="5 8" id="KW-1133">Transmembrane helix</keyword>
<comment type="similarity">
    <text evidence="2">Belongs to the resistance-nodulation-cell division (RND) (TC 2.A.6) family. MmpL subfamily.</text>
</comment>
<dbReference type="EMBL" id="AP022610">
    <property type="protein sequence ID" value="BBZ30758.1"/>
    <property type="molecule type" value="Genomic_DNA"/>
</dbReference>
<dbReference type="KEGG" id="mmag:MMAD_50530"/>
<evidence type="ECO:0000256" key="4">
    <source>
        <dbReference type="ARBA" id="ARBA00022692"/>
    </source>
</evidence>
<feature type="domain" description="Membrane transport protein MMPL" evidence="9">
    <location>
        <begin position="51"/>
        <end position="126"/>
    </location>
</feature>
<comment type="subcellular location">
    <subcellularLocation>
        <location evidence="1">Cell membrane</location>
        <topology evidence="1">Multi-pass membrane protein</topology>
    </subcellularLocation>
</comment>
<reference evidence="10 11" key="1">
    <citation type="journal article" date="2019" name="Emerg. Microbes Infect.">
        <title>Comprehensive subspecies identification of 175 nontuberculous mycobacteria species based on 7547 genomic profiles.</title>
        <authorList>
            <person name="Matsumoto Y."/>
            <person name="Kinjo T."/>
            <person name="Motooka D."/>
            <person name="Nabeya D."/>
            <person name="Jung N."/>
            <person name="Uechi K."/>
            <person name="Horii T."/>
            <person name="Iida T."/>
            <person name="Fujita J."/>
            <person name="Nakamura S."/>
        </authorList>
    </citation>
    <scope>NUCLEOTIDE SEQUENCE [LARGE SCALE GENOMIC DNA]</scope>
    <source>
        <strain evidence="10 11">JCM 13574</strain>
    </source>
</reference>
<keyword evidence="6 8" id="KW-0472">Membrane</keyword>
<protein>
    <recommendedName>
        <fullName evidence="9">Membrane transport protein MMPL domain-containing protein</fullName>
    </recommendedName>
</protein>
<name>A0A7I7XND8_9MYCO</name>
<dbReference type="AlphaFoldDB" id="A0A7I7XND8"/>
<evidence type="ECO:0000256" key="2">
    <source>
        <dbReference type="ARBA" id="ARBA00010157"/>
    </source>
</evidence>
<dbReference type="GO" id="GO:0005886">
    <property type="term" value="C:plasma membrane"/>
    <property type="evidence" value="ECO:0007669"/>
    <property type="project" value="UniProtKB-SubCell"/>
</dbReference>
<dbReference type="Proteomes" id="UP000466517">
    <property type="component" value="Chromosome"/>
</dbReference>
<evidence type="ECO:0000256" key="6">
    <source>
        <dbReference type="ARBA" id="ARBA00023136"/>
    </source>
</evidence>
<dbReference type="PANTHER" id="PTHR33406">
    <property type="entry name" value="MEMBRANE PROTEIN MJ1562-RELATED"/>
    <property type="match status" value="1"/>
</dbReference>
<evidence type="ECO:0000313" key="10">
    <source>
        <dbReference type="EMBL" id="BBZ30758.1"/>
    </source>
</evidence>
<sequence length="168" mass="18606">MTQDSEARPAFMRFIRRFAVPILVAWLLLTVAVNVLIPPIESVARDHAVTMSPQDAPAMIAAKRIGATYHESDSDSIAMVVLEGDRELGDEARRFYDTLVRELHADPEHVQHVQDVWGDPLTAAGYRVATAKPPTCSSISPGTRAARQATPPSKRCERSSLVRLHRRV</sequence>
<feature type="region of interest" description="Disordered" evidence="7">
    <location>
        <begin position="139"/>
        <end position="160"/>
    </location>
</feature>
<feature type="transmembrane region" description="Helical" evidence="8">
    <location>
        <begin position="18"/>
        <end position="37"/>
    </location>
</feature>
<dbReference type="InterPro" id="IPR004869">
    <property type="entry name" value="MMPL_dom"/>
</dbReference>
<proteinExistence type="inferred from homology"/>
<organism evidence="10 11">
    <name type="scientific">Mycolicibacterium madagascariense</name>
    <dbReference type="NCBI Taxonomy" id="212765"/>
    <lineage>
        <taxon>Bacteria</taxon>
        <taxon>Bacillati</taxon>
        <taxon>Actinomycetota</taxon>
        <taxon>Actinomycetes</taxon>
        <taxon>Mycobacteriales</taxon>
        <taxon>Mycobacteriaceae</taxon>
        <taxon>Mycolicibacterium</taxon>
    </lineage>
</organism>
<dbReference type="Pfam" id="PF03176">
    <property type="entry name" value="MMPL"/>
    <property type="match status" value="1"/>
</dbReference>
<evidence type="ECO:0000313" key="11">
    <source>
        <dbReference type="Proteomes" id="UP000466517"/>
    </source>
</evidence>
<evidence type="ECO:0000256" key="8">
    <source>
        <dbReference type="SAM" id="Phobius"/>
    </source>
</evidence>
<keyword evidence="11" id="KW-1185">Reference proteome</keyword>
<accession>A0A7I7XND8</accession>
<evidence type="ECO:0000256" key="7">
    <source>
        <dbReference type="SAM" id="MobiDB-lite"/>
    </source>
</evidence>
<keyword evidence="4 8" id="KW-0812">Transmembrane</keyword>
<dbReference type="PANTHER" id="PTHR33406:SF6">
    <property type="entry name" value="MEMBRANE PROTEIN YDGH-RELATED"/>
    <property type="match status" value="1"/>
</dbReference>
<gene>
    <name evidence="10" type="ORF">MMAD_50530</name>
</gene>
<evidence type="ECO:0000256" key="1">
    <source>
        <dbReference type="ARBA" id="ARBA00004651"/>
    </source>
</evidence>
<keyword evidence="3" id="KW-1003">Cell membrane</keyword>
<evidence type="ECO:0000259" key="9">
    <source>
        <dbReference type="Pfam" id="PF03176"/>
    </source>
</evidence>